<dbReference type="OrthoDB" id="502624at2"/>
<reference evidence="5 6" key="1">
    <citation type="submission" date="2018-11" db="EMBL/GenBank/DDBJ databases">
        <title>Draft genome sequence of Gordonia sp. RS15-1S isolated from rice stems.</title>
        <authorList>
            <person name="Muangham S."/>
        </authorList>
    </citation>
    <scope>NUCLEOTIDE SEQUENCE [LARGE SCALE GENOMIC DNA]</scope>
    <source>
        <strain evidence="5 6">RS15-1S</strain>
    </source>
</reference>
<dbReference type="InterPro" id="IPR017938">
    <property type="entry name" value="Riboflavin_synthase-like_b-brl"/>
</dbReference>
<dbReference type="PANTHER" id="PTHR47354">
    <property type="entry name" value="NADH OXIDOREDUCTASE HCR"/>
    <property type="match status" value="1"/>
</dbReference>
<protein>
    <submittedName>
        <fullName evidence="5">Oxidoreductase</fullName>
    </submittedName>
</protein>
<dbReference type="Gene3D" id="2.40.30.10">
    <property type="entry name" value="Translation factors"/>
    <property type="match status" value="1"/>
</dbReference>
<accession>A0A3N4H3F1</accession>
<sequence>MTDNQIAWFRGRVVSNVLAAEGIARIEIATDRPRHAPPGAHLDIRLPDGDTRSYSIVHGSRDGTSVTLGVRRSPTSRGGSQYMHGLRAGDVVEITAPLQNFPLRVGAQRYLLLAGGIGITAMAGMAAVLARLGAEYEIHYVGRSRRVMAFLDELQVLHGDRITVYVNDEGAHLDVADIVDNLDESTELYMCGPIRLMDDTRRRWLARRLPLANLRYETFGNSGWFDPEPFEVAIPSLDFRTTVGTSETLLGALERAGLDVMSDCRRGECGLCELSVVEVSGRIDHRDVFYSEKQKTDAQRLCACVSRVVGGGSTPILTLDKP</sequence>
<evidence type="ECO:0000313" key="6">
    <source>
        <dbReference type="Proteomes" id="UP000267536"/>
    </source>
</evidence>
<evidence type="ECO:0000259" key="4">
    <source>
        <dbReference type="PROSITE" id="PS51384"/>
    </source>
</evidence>
<dbReference type="CDD" id="cd06185">
    <property type="entry name" value="PDR_like"/>
    <property type="match status" value="1"/>
</dbReference>
<gene>
    <name evidence="5" type="ORF">EF294_05945</name>
</gene>
<dbReference type="GO" id="GO:0051537">
    <property type="term" value="F:2 iron, 2 sulfur cluster binding"/>
    <property type="evidence" value="ECO:0007669"/>
    <property type="project" value="UniProtKB-KW"/>
</dbReference>
<keyword evidence="2" id="KW-0812">Transmembrane</keyword>
<dbReference type="Gene3D" id="3.10.20.30">
    <property type="match status" value="1"/>
</dbReference>
<dbReference type="SUPFAM" id="SSF52343">
    <property type="entry name" value="Ferredoxin reductase-like, C-terminal NADP-linked domain"/>
    <property type="match status" value="1"/>
</dbReference>
<dbReference type="Pfam" id="PF00111">
    <property type="entry name" value="Fer2"/>
    <property type="match status" value="1"/>
</dbReference>
<dbReference type="GO" id="GO:0016491">
    <property type="term" value="F:oxidoreductase activity"/>
    <property type="evidence" value="ECO:0007669"/>
    <property type="project" value="InterPro"/>
</dbReference>
<name>A0A3N4H3F1_9ACTN</name>
<dbReference type="PRINTS" id="PR00409">
    <property type="entry name" value="PHDIOXRDTASE"/>
</dbReference>
<dbReference type="Gene3D" id="3.40.50.80">
    <property type="entry name" value="Nucleotide-binding domain of ferredoxin-NADP reductase (FNR) module"/>
    <property type="match status" value="1"/>
</dbReference>
<dbReference type="PROSITE" id="PS51384">
    <property type="entry name" value="FAD_FR"/>
    <property type="match status" value="1"/>
</dbReference>
<proteinExistence type="predicted"/>
<organism evidence="5 6">
    <name type="scientific">Gordonia oryzae</name>
    <dbReference type="NCBI Taxonomy" id="2487349"/>
    <lineage>
        <taxon>Bacteria</taxon>
        <taxon>Bacillati</taxon>
        <taxon>Actinomycetota</taxon>
        <taxon>Actinomycetes</taxon>
        <taxon>Mycobacteriales</taxon>
        <taxon>Gordoniaceae</taxon>
        <taxon>Gordonia</taxon>
    </lineage>
</organism>
<comment type="cofactor">
    <cofactor evidence="1">
        <name>FAD</name>
        <dbReference type="ChEBI" id="CHEBI:57692"/>
    </cofactor>
</comment>
<dbReference type="InterPro" id="IPR036010">
    <property type="entry name" value="2Fe-2S_ferredoxin-like_sf"/>
</dbReference>
<evidence type="ECO:0000313" key="5">
    <source>
        <dbReference type="EMBL" id="RPA65360.1"/>
    </source>
</evidence>
<feature type="domain" description="FAD-binding FR-type" evidence="4">
    <location>
        <begin position="6"/>
        <end position="104"/>
    </location>
</feature>
<dbReference type="SUPFAM" id="SSF54292">
    <property type="entry name" value="2Fe-2S ferredoxin-like"/>
    <property type="match status" value="1"/>
</dbReference>
<dbReference type="InterPro" id="IPR050415">
    <property type="entry name" value="MRET"/>
</dbReference>
<evidence type="ECO:0000256" key="1">
    <source>
        <dbReference type="ARBA" id="ARBA00001974"/>
    </source>
</evidence>
<dbReference type="PROSITE" id="PS51085">
    <property type="entry name" value="2FE2S_FER_2"/>
    <property type="match status" value="1"/>
</dbReference>
<dbReference type="InterPro" id="IPR001041">
    <property type="entry name" value="2Fe-2S_ferredoxin-type"/>
</dbReference>
<dbReference type="InterPro" id="IPR006058">
    <property type="entry name" value="2Fe2S_fd_BS"/>
</dbReference>
<dbReference type="InterPro" id="IPR017927">
    <property type="entry name" value="FAD-bd_FR_type"/>
</dbReference>
<dbReference type="InterPro" id="IPR012675">
    <property type="entry name" value="Beta-grasp_dom_sf"/>
</dbReference>
<dbReference type="CDD" id="cd00207">
    <property type="entry name" value="fer2"/>
    <property type="match status" value="1"/>
</dbReference>
<dbReference type="PANTHER" id="PTHR47354:SF2">
    <property type="entry name" value="BLR2392 PROTEIN"/>
    <property type="match status" value="1"/>
</dbReference>
<keyword evidence="2" id="KW-1133">Transmembrane helix</keyword>
<keyword evidence="6" id="KW-1185">Reference proteome</keyword>
<feature type="domain" description="2Fe-2S ferredoxin-type" evidence="3">
    <location>
        <begin position="230"/>
        <end position="322"/>
    </location>
</feature>
<evidence type="ECO:0000259" key="3">
    <source>
        <dbReference type="PROSITE" id="PS51085"/>
    </source>
</evidence>
<dbReference type="InterPro" id="IPR039261">
    <property type="entry name" value="FNR_nucleotide-bd"/>
</dbReference>
<dbReference type="SUPFAM" id="SSF63380">
    <property type="entry name" value="Riboflavin synthase domain-like"/>
    <property type="match status" value="1"/>
</dbReference>
<evidence type="ECO:0000256" key="2">
    <source>
        <dbReference type="SAM" id="Phobius"/>
    </source>
</evidence>
<comment type="caution">
    <text evidence="5">The sequence shown here is derived from an EMBL/GenBank/DDBJ whole genome shotgun (WGS) entry which is preliminary data.</text>
</comment>
<dbReference type="Proteomes" id="UP000267536">
    <property type="component" value="Unassembled WGS sequence"/>
</dbReference>
<dbReference type="RefSeq" id="WP_123926629.1">
    <property type="nucleotide sequence ID" value="NZ_JBPSDP010000003.1"/>
</dbReference>
<dbReference type="EMBL" id="RKMH01000003">
    <property type="protein sequence ID" value="RPA65360.1"/>
    <property type="molecule type" value="Genomic_DNA"/>
</dbReference>
<dbReference type="PROSITE" id="PS00197">
    <property type="entry name" value="2FE2S_FER_1"/>
    <property type="match status" value="1"/>
</dbReference>
<feature type="transmembrane region" description="Helical" evidence="2">
    <location>
        <begin position="110"/>
        <end position="130"/>
    </location>
</feature>
<keyword evidence="2" id="KW-0472">Membrane</keyword>
<dbReference type="AlphaFoldDB" id="A0A3N4H3F1"/>